<reference evidence="2" key="1">
    <citation type="submission" date="2017-08" db="EMBL/GenBank/DDBJ databases">
        <authorList>
            <person name="Grouzdev D.S."/>
            <person name="Gaisin V.A."/>
            <person name="Rysina M.S."/>
            <person name="Gorlenko V.M."/>
        </authorList>
    </citation>
    <scope>NUCLEOTIDE SEQUENCE [LARGE SCALE GENOMIC DNA]</scope>
    <source>
        <strain evidence="2">Kir15-3F</strain>
    </source>
</reference>
<accession>A0A2A6RI02</accession>
<dbReference type="AlphaFoldDB" id="A0A2A6RI02"/>
<dbReference type="Proteomes" id="UP000220527">
    <property type="component" value="Unassembled WGS sequence"/>
</dbReference>
<proteinExistence type="predicted"/>
<dbReference type="OrthoDB" id="9784774at2"/>
<evidence type="ECO:0000313" key="1">
    <source>
        <dbReference type="EMBL" id="PDW02509.1"/>
    </source>
</evidence>
<comment type="caution">
    <text evidence="1">The sequence shown here is derived from an EMBL/GenBank/DDBJ whole genome shotgun (WGS) entry which is preliminary data.</text>
</comment>
<keyword evidence="2" id="KW-1185">Reference proteome</keyword>
<organism evidence="1 2">
    <name type="scientific">Candidatus Viridilinea mediisalina</name>
    <dbReference type="NCBI Taxonomy" id="2024553"/>
    <lineage>
        <taxon>Bacteria</taxon>
        <taxon>Bacillati</taxon>
        <taxon>Chloroflexota</taxon>
        <taxon>Chloroflexia</taxon>
        <taxon>Chloroflexales</taxon>
        <taxon>Chloroflexineae</taxon>
        <taxon>Oscillochloridaceae</taxon>
        <taxon>Candidatus Viridilinea</taxon>
    </lineage>
</organism>
<sequence>MKQPLLERGGVSTKRELSRTLSGYDEQIQAYYEKILMRWPKATLTKHNIILYERKGSTFRLNFHLSDAELVEAAKDLCEQLMMNATYRLSATAVIAPSAIKTLPTSVNPVVKLFVISRLGTIYPMFQCKN</sequence>
<protein>
    <submittedName>
        <fullName evidence="1">Uncharacterized protein</fullName>
    </submittedName>
</protein>
<gene>
    <name evidence="1" type="ORF">CJ255_13585</name>
</gene>
<evidence type="ECO:0000313" key="2">
    <source>
        <dbReference type="Proteomes" id="UP000220527"/>
    </source>
</evidence>
<dbReference type="RefSeq" id="WP_097644649.1">
    <property type="nucleotide sequence ID" value="NZ_NQWI01000064.1"/>
</dbReference>
<dbReference type="EMBL" id="NQWI01000064">
    <property type="protein sequence ID" value="PDW02509.1"/>
    <property type="molecule type" value="Genomic_DNA"/>
</dbReference>
<name>A0A2A6RI02_9CHLR</name>